<protein>
    <submittedName>
        <fullName evidence="1">Uncharacterized protein</fullName>
    </submittedName>
</protein>
<gene>
    <name evidence="1" type="ORF">SAMN05192583_0559</name>
</gene>
<proteinExistence type="predicted"/>
<dbReference type="EMBL" id="FOCF01000001">
    <property type="protein sequence ID" value="SEM54024.1"/>
    <property type="molecule type" value="Genomic_DNA"/>
</dbReference>
<dbReference type="Proteomes" id="UP000199206">
    <property type="component" value="Unassembled WGS sequence"/>
</dbReference>
<name>A0A1H7Z7N3_9SPHN</name>
<sequence length="212" mass="23313">MHLHHEASPPRISRPVGTLAPFGQSLDPAGRLAQFMRCVADFERDEMEAAVDGLIALMDARDGDADLEPTGDEMDAAWPEGRQQGAQTPMAIGFDHAMAHEDAEDCGDLRDASFPEWRPWQPATPRMEAGMSSALGHEDAEDCDSDRCVAGDDHMIAGPVAQRDWWERYDQHSGAMPGGDDDQERPCPPAWQINQTLPLMVTAANDWQDYAA</sequence>
<dbReference type="AlphaFoldDB" id="A0A1H7Z7N3"/>
<keyword evidence="2" id="KW-1185">Reference proteome</keyword>
<organism evidence="1 2">
    <name type="scientific">Sphingomonas gellani</name>
    <dbReference type="NCBI Taxonomy" id="1166340"/>
    <lineage>
        <taxon>Bacteria</taxon>
        <taxon>Pseudomonadati</taxon>
        <taxon>Pseudomonadota</taxon>
        <taxon>Alphaproteobacteria</taxon>
        <taxon>Sphingomonadales</taxon>
        <taxon>Sphingomonadaceae</taxon>
        <taxon>Sphingomonas</taxon>
    </lineage>
</organism>
<evidence type="ECO:0000313" key="2">
    <source>
        <dbReference type="Proteomes" id="UP000199206"/>
    </source>
</evidence>
<dbReference type="OrthoDB" id="7961147at2"/>
<dbReference type="STRING" id="1166340.SAMN05192583_0559"/>
<evidence type="ECO:0000313" key="1">
    <source>
        <dbReference type="EMBL" id="SEM54024.1"/>
    </source>
</evidence>
<accession>A0A1H7Z7N3</accession>
<reference evidence="2" key="1">
    <citation type="submission" date="2016-10" db="EMBL/GenBank/DDBJ databases">
        <authorList>
            <person name="Varghese N."/>
            <person name="Submissions S."/>
        </authorList>
    </citation>
    <scope>NUCLEOTIDE SEQUENCE [LARGE SCALE GENOMIC DNA]</scope>
    <source>
        <strain evidence="2">S6-262</strain>
    </source>
</reference>
<dbReference type="RefSeq" id="WP_139197954.1">
    <property type="nucleotide sequence ID" value="NZ_FOCF01000001.1"/>
</dbReference>